<name>A0AAX0WPB2_9BACT</name>
<dbReference type="RefSeq" id="WP_102747929.1">
    <property type="nucleotide sequence ID" value="NZ_PJLB01000004.1"/>
</dbReference>
<gene>
    <name evidence="2" type="ORF">CXT95_00965</name>
</gene>
<accession>A0AAX0WPB2</accession>
<dbReference type="AlphaFoldDB" id="A0AAX0WPB2"/>
<sequence>MLALKPSSLTHDQQSFSASAITAVYPVRTLGEVLPFQQFDTVTISQNGNTILSGLVSSIEKTYSGSSRAWKIVFSDPWYWLDNCFALDSEWKPVFSMWNKVSGGGGIIPKISISSALSRVLNLAKHHPADYELRISDDKMLIPWNASCDTLGSLLQSIRRWSPRMVSYYDYSGARPKLIITDYDALTPIALPLQPTETVKSMDVSLIPRGDLVPPCVAIVAETTGSNGYRVSYLSKYPEDGDPTLPHSIVYRTSVDFYYSKYSSTGEPVEDPQPVQGTRAGSLSYQRMKVTGTRIDQNDMINSFWQHHFPWMKDVGSIAVYDQDPTITGKPWDGTEEDKPRGYNTSATGYELTDGQIHTKSLRPQWCNATVKQRLAIPESAASKWREKFKNVGTLQGVPCFWEEFSVDLVTMDRPNASYPIDGIYNGEQPSNGPEEGESPEPSEGVPYGDIAKTVWESMQELPWDGSISFVALGEAQTRQYMGRRVSLLGGNPAWQNINTMIQTVSRDLQTNVISLSYGAPEQLGIEEWVELKRVNATSRRSSTLENMQGAPESTEYGFDPKPESPTISQHITTATGEATPAPEYGFQVRVQKDTEGAVTGAQIKPGALYLNGNLLGKYPQGGSSGSSWVQLTQTSGEVWLNVHFDQDAKLTGVDVSGIPGTVYPIRLDEEKPGVNFDYSFLIADIEDDQVTQYAMGMIQIPVFGGTFYPYGPA</sequence>
<dbReference type="EMBL" id="PJLB01000004">
    <property type="protein sequence ID" value="PND05025.1"/>
    <property type="molecule type" value="Genomic_DNA"/>
</dbReference>
<evidence type="ECO:0000313" key="2">
    <source>
        <dbReference type="EMBL" id="PND05025.1"/>
    </source>
</evidence>
<feature type="region of interest" description="Disordered" evidence="1">
    <location>
        <begin position="541"/>
        <end position="568"/>
    </location>
</feature>
<protein>
    <submittedName>
        <fullName evidence="2">Uncharacterized protein</fullName>
    </submittedName>
</protein>
<evidence type="ECO:0000256" key="1">
    <source>
        <dbReference type="SAM" id="MobiDB-lite"/>
    </source>
</evidence>
<evidence type="ECO:0000313" key="3">
    <source>
        <dbReference type="Proteomes" id="UP000236075"/>
    </source>
</evidence>
<comment type="caution">
    <text evidence="2">The sequence shown here is derived from an EMBL/GenBank/DDBJ whole genome shotgun (WGS) entry which is preliminary data.</text>
</comment>
<proteinExistence type="predicted"/>
<organism evidence="2 3">
    <name type="scientific">Akkermansia muciniphila</name>
    <dbReference type="NCBI Taxonomy" id="239935"/>
    <lineage>
        <taxon>Bacteria</taxon>
        <taxon>Pseudomonadati</taxon>
        <taxon>Verrucomicrobiota</taxon>
        <taxon>Verrucomicrobiia</taxon>
        <taxon>Verrucomicrobiales</taxon>
        <taxon>Akkermansiaceae</taxon>
        <taxon>Akkermansia</taxon>
    </lineage>
</organism>
<dbReference type="Proteomes" id="UP000236075">
    <property type="component" value="Unassembled WGS sequence"/>
</dbReference>
<reference evidence="2 3" key="1">
    <citation type="journal article" date="2017" name="BMC Genomics">
        <title>Genome sequencing of 39 Akkermansia muciniphila isolates reveals its population structure, genomic and functional diverisity, and global distribution in mammalian gut microbiotas.</title>
        <authorList>
            <person name="Guo X."/>
            <person name="Li S."/>
            <person name="Zhang J."/>
            <person name="Wu F."/>
            <person name="Li X."/>
            <person name="Wu D."/>
            <person name="Zhang M."/>
            <person name="Ou Z."/>
            <person name="Jie Z."/>
            <person name="Yan Q."/>
            <person name="Li P."/>
            <person name="Yi J."/>
            <person name="Peng Y."/>
        </authorList>
    </citation>
    <scope>NUCLEOTIDE SEQUENCE [LARGE SCALE GENOMIC DNA]</scope>
    <source>
        <strain evidence="2 3">GP28</strain>
    </source>
</reference>
<feature type="region of interest" description="Disordered" evidence="1">
    <location>
        <begin position="420"/>
        <end position="448"/>
    </location>
</feature>